<evidence type="ECO:0000313" key="17">
    <source>
        <dbReference type="Proteomes" id="UP001217089"/>
    </source>
</evidence>
<dbReference type="InterPro" id="IPR011990">
    <property type="entry name" value="TPR-like_helical_dom_sf"/>
</dbReference>
<keyword evidence="8" id="KW-0677">Repeat</keyword>
<evidence type="ECO:0000256" key="14">
    <source>
        <dbReference type="SAM" id="Phobius"/>
    </source>
</evidence>
<dbReference type="Pfam" id="PF13424">
    <property type="entry name" value="TPR_12"/>
    <property type="match status" value="2"/>
</dbReference>
<dbReference type="Proteomes" id="UP001217089">
    <property type="component" value="Unassembled WGS sequence"/>
</dbReference>
<dbReference type="EC" id="2.4.1.109" evidence="5"/>
<evidence type="ECO:0000256" key="3">
    <source>
        <dbReference type="ARBA" id="ARBA00004922"/>
    </source>
</evidence>
<evidence type="ECO:0000256" key="8">
    <source>
        <dbReference type="ARBA" id="ARBA00022737"/>
    </source>
</evidence>
<gene>
    <name evidence="16" type="ORF">KUTeg_007402</name>
</gene>
<dbReference type="PANTHER" id="PTHR44216">
    <property type="entry name" value="PROTEIN O-MANNOSYL-TRANSFERASE TMTC2"/>
    <property type="match status" value="1"/>
</dbReference>
<evidence type="ECO:0000256" key="6">
    <source>
        <dbReference type="ARBA" id="ARBA00022679"/>
    </source>
</evidence>
<evidence type="ECO:0000256" key="11">
    <source>
        <dbReference type="ARBA" id="ARBA00022989"/>
    </source>
</evidence>
<dbReference type="Pfam" id="PF13432">
    <property type="entry name" value="TPR_16"/>
    <property type="match status" value="1"/>
</dbReference>
<feature type="transmembrane region" description="Helical" evidence="14">
    <location>
        <begin position="687"/>
        <end position="705"/>
    </location>
</feature>
<sequence length="1063" mass="121691">MNFQYVINAVVIDDAYLRQKPCNYLDLKKSMPFVLLAHNYGTEQVLEVKSLQYDYEQVLGGYGTEQVLEAAAFISKVKSNSKQKHNNSIVSVDLFSSVSQGILSLLWNISCILLHYKCFNLLVSIGVNALTPSIRITEQTVSHMMVSLYYNSVTHDVSYTKQTVPHIMVSLFYSEQTVSHIMVSLFYNSVIHIMFYRSVIPDDFACLHVLIDYTKKLEKQMTLCQYCLRVNILCTNYSTCVQSTRAFTDRAIQKNQDLTPETPIINIFYDDFWGTPLTHSGSHKSYRPLCVLSFRLNYYLGGLNPWGYHLGNVLLHAIVTALFTYCARLFLHHTIPTAVAGLLFAAHPVHTEAVAGVVGRADVGACLFFLLAFLCYIKYVKYRSESDDGWKRLLFVLGTAIFTTASMLTKEQGIMVIAVCASYDLFVYHKVKVTDIVLFRLNLYKKEGVLEGLLCLSAIGMFLIAMRFYFMGFKPPEFAPSDNPASDSDSFFTRTLTYLLLPVLNFWILVCPRVLSFDWSMDAIPLVESLFDYRNIFSFILTYSCYLLLNHIQNVKLKLTKTHVNGNGVSHYHNHHSNNQNSKDSIKYNFKISRQHSRRGSSSSTESDDHVDFSKHYKIFTSQDILIISIAIMVFPFILATNLFFYVGFVIAERILYIPSMGFSLLVAQGVWILYKKFILDSSKRKIIGVTFIVLLCLLSAKTVVRNRVWLTEENLYHSGITVNPAKAWGNYANVLNSQGKTAEAEQAYKNALKHRGNMADTHYNLGILLQDQKRYQEAIEMAHLNLAILFAQLGRHKEAEKIYKHCANLDTSGLKDPRLHENTKISALYNLGRMYSEQDKNQEAIEVYKEALRRRPSYYAPQSIYNMLGEVYMKIGNLDLAEHWYNEALKSKPDHIPAHLTMAKLYQKKNQLVKAEEWFQKAKKIDPNDFLVDQHYGQFLGETGRLQESAEMYKTALRKKPEDFELCFNAANIFRQIQDNALAEQLYRKAAQLKPHVATAHMNLGAMLHFNGKLIEAEKSYLEALKLKPDDVTTQQNLQKLRNLIQSQQAKGGYHDDRLFLC</sequence>
<proteinExistence type="inferred from homology"/>
<feature type="transmembrane region" description="Helical" evidence="14">
    <location>
        <begin position="330"/>
        <end position="347"/>
    </location>
</feature>
<keyword evidence="12 14" id="KW-0472">Membrane</keyword>
<comment type="similarity">
    <text evidence="4">Belongs to the TMTC family.</text>
</comment>
<keyword evidence="11 14" id="KW-1133">Transmembrane helix</keyword>
<dbReference type="SMART" id="SM00671">
    <property type="entry name" value="SEL1"/>
    <property type="match status" value="5"/>
</dbReference>
<feature type="repeat" description="TPR" evidence="13">
    <location>
        <begin position="897"/>
        <end position="930"/>
    </location>
</feature>
<dbReference type="InterPro" id="IPR019734">
    <property type="entry name" value="TPR_rpt"/>
</dbReference>
<evidence type="ECO:0000259" key="15">
    <source>
        <dbReference type="Pfam" id="PF08409"/>
    </source>
</evidence>
<evidence type="ECO:0000256" key="10">
    <source>
        <dbReference type="ARBA" id="ARBA00022824"/>
    </source>
</evidence>
<dbReference type="EMBL" id="JARBDR010000337">
    <property type="protein sequence ID" value="KAJ8315252.1"/>
    <property type="molecule type" value="Genomic_DNA"/>
</dbReference>
<keyword evidence="17" id="KW-1185">Reference proteome</keyword>
<keyword evidence="6" id="KW-0808">Transferase</keyword>
<evidence type="ECO:0000256" key="9">
    <source>
        <dbReference type="ARBA" id="ARBA00022803"/>
    </source>
</evidence>
<dbReference type="PROSITE" id="PS50005">
    <property type="entry name" value="TPR"/>
    <property type="match status" value="4"/>
</dbReference>
<dbReference type="SMART" id="SM00028">
    <property type="entry name" value="TPR"/>
    <property type="match status" value="8"/>
</dbReference>
<feature type="repeat" description="TPR" evidence="13">
    <location>
        <begin position="863"/>
        <end position="896"/>
    </location>
</feature>
<evidence type="ECO:0000256" key="2">
    <source>
        <dbReference type="ARBA" id="ARBA00004240"/>
    </source>
</evidence>
<dbReference type="PROSITE" id="PS50293">
    <property type="entry name" value="TPR_REGION"/>
    <property type="match status" value="1"/>
</dbReference>
<dbReference type="Pfam" id="PF08409">
    <property type="entry name" value="TMTC_DUF1736"/>
    <property type="match status" value="1"/>
</dbReference>
<organism evidence="16 17">
    <name type="scientific">Tegillarca granosa</name>
    <name type="common">Malaysian cockle</name>
    <name type="synonym">Anadara granosa</name>
    <dbReference type="NCBI Taxonomy" id="220873"/>
    <lineage>
        <taxon>Eukaryota</taxon>
        <taxon>Metazoa</taxon>
        <taxon>Spiralia</taxon>
        <taxon>Lophotrochozoa</taxon>
        <taxon>Mollusca</taxon>
        <taxon>Bivalvia</taxon>
        <taxon>Autobranchia</taxon>
        <taxon>Pteriomorphia</taxon>
        <taxon>Arcoida</taxon>
        <taxon>Arcoidea</taxon>
        <taxon>Arcidae</taxon>
        <taxon>Tegillarca</taxon>
    </lineage>
</organism>
<keyword evidence="10" id="KW-0256">Endoplasmic reticulum</keyword>
<evidence type="ECO:0000256" key="5">
    <source>
        <dbReference type="ARBA" id="ARBA00012839"/>
    </source>
</evidence>
<reference evidence="16 17" key="1">
    <citation type="submission" date="2022-12" db="EMBL/GenBank/DDBJ databases">
        <title>Chromosome-level genome of Tegillarca granosa.</title>
        <authorList>
            <person name="Kim J."/>
        </authorList>
    </citation>
    <scope>NUCLEOTIDE SEQUENCE [LARGE SCALE GENOMIC DNA]</scope>
    <source>
        <strain evidence="16">Teg-2019</strain>
        <tissue evidence="16">Adductor muscle</tissue>
    </source>
</reference>
<comment type="subcellular location">
    <subcellularLocation>
        <location evidence="2">Endoplasmic reticulum</location>
    </subcellularLocation>
    <subcellularLocation>
        <location evidence="1">Membrane</location>
        <topology evidence="1">Multi-pass membrane protein</topology>
    </subcellularLocation>
</comment>
<dbReference type="SUPFAM" id="SSF48452">
    <property type="entry name" value="TPR-like"/>
    <property type="match status" value="1"/>
</dbReference>
<dbReference type="InterPro" id="IPR013618">
    <property type="entry name" value="TMTC_DUF1736"/>
</dbReference>
<evidence type="ECO:0000256" key="1">
    <source>
        <dbReference type="ARBA" id="ARBA00004141"/>
    </source>
</evidence>
<feature type="transmembrane region" description="Helical" evidence="14">
    <location>
        <begin position="625"/>
        <end position="649"/>
    </location>
</feature>
<comment type="pathway">
    <text evidence="3">Protein modification; protein glycosylation.</text>
</comment>
<accession>A0ABQ9FH85</accession>
<dbReference type="SUPFAM" id="SSF81901">
    <property type="entry name" value="HCP-like"/>
    <property type="match status" value="1"/>
</dbReference>
<dbReference type="InterPro" id="IPR006597">
    <property type="entry name" value="Sel1-like"/>
</dbReference>
<dbReference type="InterPro" id="IPR052384">
    <property type="entry name" value="TMTC_O-mannosyltransferase"/>
</dbReference>
<feature type="repeat" description="TPR" evidence="13">
    <location>
        <begin position="999"/>
        <end position="1032"/>
    </location>
</feature>
<comment type="caution">
    <text evidence="16">The sequence shown here is derived from an EMBL/GenBank/DDBJ whole genome shotgun (WGS) entry which is preliminary data.</text>
</comment>
<protein>
    <recommendedName>
        <fullName evidence="5">dolichyl-phosphate-mannose--protein mannosyltransferase</fullName>
        <ecNumber evidence="5">2.4.1.109</ecNumber>
    </recommendedName>
</protein>
<feature type="transmembrane region" description="Helical" evidence="14">
    <location>
        <begin position="491"/>
        <end position="511"/>
    </location>
</feature>
<feature type="transmembrane region" description="Helical" evidence="14">
    <location>
        <begin position="306"/>
        <end position="323"/>
    </location>
</feature>
<evidence type="ECO:0000256" key="12">
    <source>
        <dbReference type="ARBA" id="ARBA00023136"/>
    </source>
</evidence>
<feature type="transmembrane region" description="Helical" evidence="14">
    <location>
        <begin position="655"/>
        <end position="675"/>
    </location>
</feature>
<evidence type="ECO:0000256" key="4">
    <source>
        <dbReference type="ARBA" id="ARBA00007882"/>
    </source>
</evidence>
<evidence type="ECO:0000313" key="16">
    <source>
        <dbReference type="EMBL" id="KAJ8315252.1"/>
    </source>
</evidence>
<feature type="domain" description="DUF1736" evidence="15">
    <location>
        <begin position="473"/>
        <end position="543"/>
    </location>
</feature>
<dbReference type="Gene3D" id="1.25.40.10">
    <property type="entry name" value="Tetratricopeptide repeat domain"/>
    <property type="match status" value="3"/>
</dbReference>
<evidence type="ECO:0000256" key="13">
    <source>
        <dbReference type="PROSITE-ProRule" id="PRU00339"/>
    </source>
</evidence>
<feature type="transmembrane region" description="Helical" evidence="14">
    <location>
        <begin position="353"/>
        <end position="377"/>
    </location>
</feature>
<keyword evidence="7 14" id="KW-0812">Transmembrane</keyword>
<feature type="transmembrane region" description="Helical" evidence="14">
    <location>
        <begin position="452"/>
        <end position="471"/>
    </location>
</feature>
<dbReference type="Pfam" id="PF13181">
    <property type="entry name" value="TPR_8"/>
    <property type="match status" value="3"/>
</dbReference>
<feature type="repeat" description="TPR" evidence="13">
    <location>
        <begin position="826"/>
        <end position="859"/>
    </location>
</feature>
<feature type="transmembrane region" description="Helical" evidence="14">
    <location>
        <begin position="389"/>
        <end position="408"/>
    </location>
</feature>
<name>A0ABQ9FH85_TEGGR</name>
<evidence type="ECO:0000256" key="7">
    <source>
        <dbReference type="ARBA" id="ARBA00022692"/>
    </source>
</evidence>
<dbReference type="PANTHER" id="PTHR44216:SF3">
    <property type="entry name" value="PROTEIN O-MANNOSYL-TRANSFERASE TMTC2"/>
    <property type="match status" value="1"/>
</dbReference>
<keyword evidence="9 13" id="KW-0802">TPR repeat</keyword>